<evidence type="ECO:0000259" key="11">
    <source>
        <dbReference type="Pfam" id="PF22782"/>
    </source>
</evidence>
<dbReference type="AlphaFoldDB" id="A0A3N4LKC2"/>
<keyword evidence="8" id="KW-0131">Cell cycle</keyword>
<dbReference type="GO" id="GO:0006397">
    <property type="term" value="P:mRNA processing"/>
    <property type="evidence" value="ECO:0007669"/>
    <property type="project" value="UniProtKB-KW"/>
</dbReference>
<dbReference type="GO" id="GO:0005634">
    <property type="term" value="C:nucleus"/>
    <property type="evidence" value="ECO:0007669"/>
    <property type="project" value="UniProtKB-SubCell"/>
</dbReference>
<name>A0A3N4LKC2_9PEZI</name>
<feature type="domain" description="SDE2-like" evidence="11">
    <location>
        <begin position="82"/>
        <end position="197"/>
    </location>
</feature>
<evidence type="ECO:0000256" key="5">
    <source>
        <dbReference type="ARBA" id="ARBA00022664"/>
    </source>
</evidence>
<protein>
    <submittedName>
        <fullName evidence="12">Uncharacterized protein</fullName>
    </submittedName>
</protein>
<feature type="region of interest" description="Disordered" evidence="9">
    <location>
        <begin position="91"/>
        <end position="114"/>
    </location>
</feature>
<sequence length="305" mass="33625">MINTIITAFSGLPSLSIPLPPTASILSLHNHIAHRLSLPSTLSLRLTTTSGKELPSDSTHPISTLLNGSTLLPLSLVPTLLGGKGGFGSQLRAAGGRMSSRKKRGQEENSDSCRNLDGRRIRTVKEAKALAAYLEIKPEMDRTEREKRKERWRKVVEQADKREAEERGDAVMGGTRFEDTEWLEKAEEEKEKLREAVVRAMKEGAYEDEEKKRDGSPGSSGTSSGADEEEVEELKKPKVAVPKPILRPTVSSTKARRFSGFDDDDEFMSGDDEDDDEEMKDIAEENDEQEPTDSTGKGKGKARAT</sequence>
<evidence type="ECO:0000256" key="3">
    <source>
        <dbReference type="ARBA" id="ARBA00008726"/>
    </source>
</evidence>
<dbReference type="STRING" id="1051890.A0A3N4LKC2"/>
<keyword evidence="13" id="KW-1185">Reference proteome</keyword>
<dbReference type="Pfam" id="PF13019">
    <property type="entry name" value="Sde2_N_Ubi_yeast"/>
    <property type="match status" value="1"/>
</dbReference>
<gene>
    <name evidence="12" type="ORF">L211DRAFT_838883</name>
</gene>
<evidence type="ECO:0000313" key="13">
    <source>
        <dbReference type="Proteomes" id="UP000267821"/>
    </source>
</evidence>
<evidence type="ECO:0000256" key="4">
    <source>
        <dbReference type="ARBA" id="ARBA00022490"/>
    </source>
</evidence>
<feature type="compositionally biased region" description="Low complexity" evidence="9">
    <location>
        <begin position="216"/>
        <end position="225"/>
    </location>
</feature>
<dbReference type="GO" id="GO:0008380">
    <property type="term" value="P:RNA splicing"/>
    <property type="evidence" value="ECO:0007669"/>
    <property type="project" value="UniProtKB-KW"/>
</dbReference>
<feature type="compositionally biased region" description="Acidic residues" evidence="9">
    <location>
        <begin position="261"/>
        <end position="291"/>
    </location>
</feature>
<accession>A0A3N4LKC2</accession>
<dbReference type="Proteomes" id="UP000267821">
    <property type="component" value="Unassembled WGS sequence"/>
</dbReference>
<dbReference type="InterPro" id="IPR053822">
    <property type="entry name" value="SDE2-like_dom"/>
</dbReference>
<feature type="compositionally biased region" description="Basic and acidic residues" evidence="9">
    <location>
        <begin position="201"/>
        <end position="215"/>
    </location>
</feature>
<keyword evidence="7" id="KW-0539">Nucleus</keyword>
<dbReference type="Pfam" id="PF22782">
    <property type="entry name" value="SDE2"/>
    <property type="match status" value="1"/>
</dbReference>
<keyword evidence="4" id="KW-0963">Cytoplasm</keyword>
<dbReference type="EMBL" id="ML121547">
    <property type="protein sequence ID" value="RPB23383.1"/>
    <property type="molecule type" value="Genomic_DNA"/>
</dbReference>
<evidence type="ECO:0000256" key="1">
    <source>
        <dbReference type="ARBA" id="ARBA00004123"/>
    </source>
</evidence>
<dbReference type="InParanoid" id="A0A3N4LKC2"/>
<evidence type="ECO:0000256" key="9">
    <source>
        <dbReference type="SAM" id="MobiDB-lite"/>
    </source>
</evidence>
<keyword evidence="5" id="KW-0507">mRNA processing</keyword>
<organism evidence="12 13">
    <name type="scientific">Terfezia boudieri ATCC MYA-4762</name>
    <dbReference type="NCBI Taxonomy" id="1051890"/>
    <lineage>
        <taxon>Eukaryota</taxon>
        <taxon>Fungi</taxon>
        <taxon>Dikarya</taxon>
        <taxon>Ascomycota</taxon>
        <taxon>Pezizomycotina</taxon>
        <taxon>Pezizomycetes</taxon>
        <taxon>Pezizales</taxon>
        <taxon>Pezizaceae</taxon>
        <taxon>Terfezia</taxon>
    </lineage>
</organism>
<dbReference type="PANTHER" id="PTHR12786">
    <property type="entry name" value="SPLICING FACTOR SF3A-RELATED"/>
    <property type="match status" value="1"/>
</dbReference>
<reference evidence="12 13" key="1">
    <citation type="journal article" date="2018" name="Nat. Ecol. Evol.">
        <title>Pezizomycetes genomes reveal the molecular basis of ectomycorrhizal truffle lifestyle.</title>
        <authorList>
            <person name="Murat C."/>
            <person name="Payen T."/>
            <person name="Noel B."/>
            <person name="Kuo A."/>
            <person name="Morin E."/>
            <person name="Chen J."/>
            <person name="Kohler A."/>
            <person name="Krizsan K."/>
            <person name="Balestrini R."/>
            <person name="Da Silva C."/>
            <person name="Montanini B."/>
            <person name="Hainaut M."/>
            <person name="Levati E."/>
            <person name="Barry K.W."/>
            <person name="Belfiori B."/>
            <person name="Cichocki N."/>
            <person name="Clum A."/>
            <person name="Dockter R.B."/>
            <person name="Fauchery L."/>
            <person name="Guy J."/>
            <person name="Iotti M."/>
            <person name="Le Tacon F."/>
            <person name="Lindquist E.A."/>
            <person name="Lipzen A."/>
            <person name="Malagnac F."/>
            <person name="Mello A."/>
            <person name="Molinier V."/>
            <person name="Miyauchi S."/>
            <person name="Poulain J."/>
            <person name="Riccioni C."/>
            <person name="Rubini A."/>
            <person name="Sitrit Y."/>
            <person name="Splivallo R."/>
            <person name="Traeger S."/>
            <person name="Wang M."/>
            <person name="Zifcakova L."/>
            <person name="Wipf D."/>
            <person name="Zambonelli A."/>
            <person name="Paolocci F."/>
            <person name="Nowrousian M."/>
            <person name="Ottonello S."/>
            <person name="Baldrian P."/>
            <person name="Spatafora J.W."/>
            <person name="Henrissat B."/>
            <person name="Nagy L.G."/>
            <person name="Aury J.M."/>
            <person name="Wincker P."/>
            <person name="Grigoriev I.V."/>
            <person name="Bonfante P."/>
            <person name="Martin F.M."/>
        </authorList>
    </citation>
    <scope>NUCLEOTIDE SEQUENCE [LARGE SCALE GENOMIC DNA]</scope>
    <source>
        <strain evidence="12 13">ATCC MYA-4762</strain>
    </source>
</reference>
<evidence type="ECO:0000256" key="2">
    <source>
        <dbReference type="ARBA" id="ARBA00004496"/>
    </source>
</evidence>
<keyword evidence="6" id="KW-0508">mRNA splicing</keyword>
<evidence type="ECO:0000256" key="8">
    <source>
        <dbReference type="ARBA" id="ARBA00023306"/>
    </source>
</evidence>
<dbReference type="InterPro" id="IPR024974">
    <property type="entry name" value="Sde2_N"/>
</dbReference>
<feature type="region of interest" description="Disordered" evidence="9">
    <location>
        <begin position="201"/>
        <end position="305"/>
    </location>
</feature>
<dbReference type="InterPro" id="IPR051421">
    <property type="entry name" value="RNA_Proc_DNA_Dmg_Regulator"/>
</dbReference>
<evidence type="ECO:0000313" key="12">
    <source>
        <dbReference type="EMBL" id="RPB23383.1"/>
    </source>
</evidence>
<evidence type="ECO:0000256" key="7">
    <source>
        <dbReference type="ARBA" id="ARBA00023242"/>
    </source>
</evidence>
<dbReference type="PANTHER" id="PTHR12786:SF1">
    <property type="entry name" value="SPLICING REGULATOR SDE2"/>
    <property type="match status" value="1"/>
</dbReference>
<feature type="domain" description="Sde2 ubiquitin" evidence="10">
    <location>
        <begin position="2"/>
        <end position="80"/>
    </location>
</feature>
<comment type="similarity">
    <text evidence="3">Belongs to the SDE2 family.</text>
</comment>
<evidence type="ECO:0000259" key="10">
    <source>
        <dbReference type="Pfam" id="PF13019"/>
    </source>
</evidence>
<evidence type="ECO:0000256" key="6">
    <source>
        <dbReference type="ARBA" id="ARBA00023187"/>
    </source>
</evidence>
<dbReference type="GO" id="GO:0005737">
    <property type="term" value="C:cytoplasm"/>
    <property type="evidence" value="ECO:0007669"/>
    <property type="project" value="UniProtKB-SubCell"/>
</dbReference>
<proteinExistence type="inferred from homology"/>
<comment type="subcellular location">
    <subcellularLocation>
        <location evidence="2">Cytoplasm</location>
    </subcellularLocation>
    <subcellularLocation>
        <location evidence="1">Nucleus</location>
    </subcellularLocation>
</comment>
<dbReference type="OrthoDB" id="547031at2759"/>